<proteinExistence type="predicted"/>
<evidence type="ECO:0000313" key="2">
    <source>
        <dbReference type="Proteomes" id="UP000007435"/>
    </source>
</evidence>
<sequence>MIDFKVKEVRGFCEINSDPEIIKKFQKYFKEGYDGYGIDENVFKKQIDNWIEQWKEEMTIDSYLILGDELIKKWQI</sequence>
<gene>
    <name evidence="1" type="ordered locus">Lbys_0950</name>
</gene>
<evidence type="ECO:0000313" key="1">
    <source>
        <dbReference type="EMBL" id="ADQ16688.1"/>
    </source>
</evidence>
<dbReference type="HOGENOM" id="CLU_2649982_0_0_10"/>
<dbReference type="OrthoDB" id="9775346at2"/>
<name>E4RRN2_LEAB4</name>
<dbReference type="Proteomes" id="UP000007435">
    <property type="component" value="Chromosome"/>
</dbReference>
<organism evidence="1 2">
    <name type="scientific">Leadbetterella byssophila (strain DSM 17132 / JCM 16389 / KACC 11308 / NBRC 106382 / 4M15)</name>
    <dbReference type="NCBI Taxonomy" id="649349"/>
    <lineage>
        <taxon>Bacteria</taxon>
        <taxon>Pseudomonadati</taxon>
        <taxon>Bacteroidota</taxon>
        <taxon>Cytophagia</taxon>
        <taxon>Cytophagales</taxon>
        <taxon>Leadbetterellaceae</taxon>
        <taxon>Leadbetterella</taxon>
    </lineage>
</organism>
<dbReference type="STRING" id="649349.Lbys_0950"/>
<keyword evidence="2" id="KW-1185">Reference proteome</keyword>
<dbReference type="EMBL" id="CP002305">
    <property type="protein sequence ID" value="ADQ16688.1"/>
    <property type="molecule type" value="Genomic_DNA"/>
</dbReference>
<dbReference type="KEGG" id="lby:Lbys_0950"/>
<dbReference type="AlphaFoldDB" id="E4RRN2"/>
<dbReference type="RefSeq" id="WP_013407739.1">
    <property type="nucleotide sequence ID" value="NC_014655.1"/>
</dbReference>
<reference key="1">
    <citation type="submission" date="2010-11" db="EMBL/GenBank/DDBJ databases">
        <title>The complete genome of Leadbetterella byssophila DSM 17132.</title>
        <authorList>
            <consortium name="US DOE Joint Genome Institute (JGI-PGF)"/>
            <person name="Lucas S."/>
            <person name="Copeland A."/>
            <person name="Lapidus A."/>
            <person name="Glavina del Rio T."/>
            <person name="Dalin E."/>
            <person name="Tice H."/>
            <person name="Bruce D."/>
            <person name="Goodwin L."/>
            <person name="Pitluck S."/>
            <person name="Kyrpides N."/>
            <person name="Mavromatis K."/>
            <person name="Ivanova N."/>
            <person name="Teshima H."/>
            <person name="Brettin T."/>
            <person name="Detter J.C."/>
            <person name="Han C."/>
            <person name="Tapia R."/>
            <person name="Land M."/>
            <person name="Hauser L."/>
            <person name="Markowitz V."/>
            <person name="Cheng J.-F."/>
            <person name="Hugenholtz P."/>
            <person name="Woyke T."/>
            <person name="Wu D."/>
            <person name="Tindall B."/>
            <person name="Pomrenke H.G."/>
            <person name="Brambilla E."/>
            <person name="Klenk H.-P."/>
            <person name="Eisen J.A."/>
        </authorList>
    </citation>
    <scope>NUCLEOTIDE SEQUENCE [LARGE SCALE GENOMIC DNA]</scope>
    <source>
        <strain>DSM 17132</strain>
    </source>
</reference>
<accession>E4RRN2</accession>
<protein>
    <submittedName>
        <fullName evidence="1">Uncharacterized protein</fullName>
    </submittedName>
</protein>
<reference evidence="1 2" key="2">
    <citation type="journal article" date="2011" name="Stand. Genomic Sci.">
        <title>Complete genome sequence of Leadbetterella byssophila type strain (4M15).</title>
        <authorList>
            <person name="Abt B."/>
            <person name="Teshima H."/>
            <person name="Lucas S."/>
            <person name="Lapidus A."/>
            <person name="Del Rio T.G."/>
            <person name="Nolan M."/>
            <person name="Tice H."/>
            <person name="Cheng J.F."/>
            <person name="Pitluck S."/>
            <person name="Liolios K."/>
            <person name="Pagani I."/>
            <person name="Ivanova N."/>
            <person name="Mavromatis K."/>
            <person name="Pati A."/>
            <person name="Tapia R."/>
            <person name="Han C."/>
            <person name="Goodwin L."/>
            <person name="Chen A."/>
            <person name="Palaniappan K."/>
            <person name="Land M."/>
            <person name="Hauser L."/>
            <person name="Chang Y.J."/>
            <person name="Jeffries C.D."/>
            <person name="Rohde M."/>
            <person name="Goker M."/>
            <person name="Tindall B.J."/>
            <person name="Detter J.C."/>
            <person name="Woyke T."/>
            <person name="Bristow J."/>
            <person name="Eisen J.A."/>
            <person name="Markowitz V."/>
            <person name="Hugenholtz P."/>
            <person name="Klenk H.P."/>
            <person name="Kyrpides N.C."/>
        </authorList>
    </citation>
    <scope>NUCLEOTIDE SEQUENCE [LARGE SCALE GENOMIC DNA]</scope>
    <source>
        <strain evidence="2">DSM 17132 / JCM 16389 / KACC 11308 / NBRC 106382 / 4M15</strain>
    </source>
</reference>